<dbReference type="Proteomes" id="UP000231655">
    <property type="component" value="Unassembled WGS sequence"/>
</dbReference>
<accession>A0A285J130</accession>
<organism evidence="4 5">
    <name type="scientific">Pseudooceanicola antarcticus</name>
    <dbReference type="NCBI Taxonomy" id="1247613"/>
    <lineage>
        <taxon>Bacteria</taxon>
        <taxon>Pseudomonadati</taxon>
        <taxon>Pseudomonadota</taxon>
        <taxon>Alphaproteobacteria</taxon>
        <taxon>Rhodobacterales</taxon>
        <taxon>Paracoccaceae</taxon>
        <taxon>Pseudooceanicola</taxon>
    </lineage>
</organism>
<keyword evidence="1" id="KW-0560">Oxidoreductase</keyword>
<name>A0A285J130_9RHOB</name>
<dbReference type="AlphaFoldDB" id="A0A285J130"/>
<dbReference type="PANTHER" id="PTHR30466:SF1">
    <property type="entry name" value="FMN REDUCTASE (NADH) RUTF"/>
    <property type="match status" value="1"/>
</dbReference>
<dbReference type="Gene3D" id="2.30.110.10">
    <property type="entry name" value="Electron Transport, Fmn-binding Protein, Chain A"/>
    <property type="match status" value="1"/>
</dbReference>
<evidence type="ECO:0000259" key="2">
    <source>
        <dbReference type="SMART" id="SM00903"/>
    </source>
</evidence>
<dbReference type="PANTHER" id="PTHR30466">
    <property type="entry name" value="FLAVIN REDUCTASE"/>
    <property type="match status" value="1"/>
</dbReference>
<reference evidence="4 5" key="1">
    <citation type="submission" date="2017-09" db="EMBL/GenBank/DDBJ databases">
        <authorList>
            <person name="Ehlers B."/>
            <person name="Leendertz F.H."/>
        </authorList>
    </citation>
    <scope>NUCLEOTIDE SEQUENCE [LARGE SCALE GENOMIC DNA]</scope>
    <source>
        <strain evidence="4 5">CGMCC 1.12662</strain>
    </source>
</reference>
<sequence length="164" mass="17402">MMSYPHVSKADFRDGMACLAGAVNIVTTDGPGGRAGLTASAVCSVTDSPPTLLVCINTGSSAAPAFLENDYFCVNTVGPAHEELAMTFGAGTPMAERFERAAWYRNVTGAPVLEGAVASFDCQVSHRHVVGTHEVIFGEIVGIRQQEDAPVTAWFARRFHALEV</sequence>
<evidence type="ECO:0000256" key="1">
    <source>
        <dbReference type="ARBA" id="ARBA00023002"/>
    </source>
</evidence>
<evidence type="ECO:0000313" key="6">
    <source>
        <dbReference type="Proteomes" id="UP000231702"/>
    </source>
</evidence>
<keyword evidence="6" id="KW-1185">Reference proteome</keyword>
<evidence type="ECO:0000313" key="4">
    <source>
        <dbReference type="EMBL" id="SNY53918.1"/>
    </source>
</evidence>
<dbReference type="InterPro" id="IPR002563">
    <property type="entry name" value="Flavin_Rdtase-like_dom"/>
</dbReference>
<dbReference type="SMART" id="SM00903">
    <property type="entry name" value="Flavin_Reduct"/>
    <property type="match status" value="1"/>
</dbReference>
<dbReference type="GO" id="GO:0042602">
    <property type="term" value="F:riboflavin reductase (NADPH) activity"/>
    <property type="evidence" value="ECO:0007669"/>
    <property type="project" value="TreeGrafter"/>
</dbReference>
<evidence type="ECO:0000313" key="5">
    <source>
        <dbReference type="Proteomes" id="UP000231655"/>
    </source>
</evidence>
<dbReference type="EMBL" id="PGTD01000015">
    <property type="protein sequence ID" value="PJE29915.1"/>
    <property type="molecule type" value="Genomic_DNA"/>
</dbReference>
<dbReference type="GO" id="GO:0006208">
    <property type="term" value="P:pyrimidine nucleobase catabolic process"/>
    <property type="evidence" value="ECO:0007669"/>
    <property type="project" value="TreeGrafter"/>
</dbReference>
<dbReference type="InterPro" id="IPR012349">
    <property type="entry name" value="Split_barrel_FMN-bd"/>
</dbReference>
<feature type="domain" description="Flavin reductase like" evidence="2">
    <location>
        <begin position="16"/>
        <end position="161"/>
    </location>
</feature>
<dbReference type="OrthoDB" id="9789254at2"/>
<dbReference type="EMBL" id="OBEA01000005">
    <property type="protein sequence ID" value="SNY53918.1"/>
    <property type="molecule type" value="Genomic_DNA"/>
</dbReference>
<gene>
    <name evidence="3" type="ORF">CVM39_08455</name>
    <name evidence="4" type="ORF">SAMN06297129_2667</name>
</gene>
<evidence type="ECO:0000313" key="3">
    <source>
        <dbReference type="EMBL" id="PJE29915.1"/>
    </source>
</evidence>
<proteinExistence type="predicted"/>
<dbReference type="GO" id="GO:0010181">
    <property type="term" value="F:FMN binding"/>
    <property type="evidence" value="ECO:0007669"/>
    <property type="project" value="InterPro"/>
</dbReference>
<dbReference type="InterPro" id="IPR050268">
    <property type="entry name" value="NADH-dep_flavin_reductase"/>
</dbReference>
<reference evidence="3 6" key="2">
    <citation type="journal article" date="2018" name="Int. J. Syst. Evol. Microbiol.">
        <title>Pseudooceanicola lipolyticus sp. nov., a marine alphaproteobacterium, reclassification of Oceanicola flagellatus as Pseudooceanicola flagellatus comb. nov. and emended description of the genus Pseudooceanicola.</title>
        <authorList>
            <person name="Huang M.-M."/>
            <person name="Guo L.-L."/>
            <person name="Wu Y.-H."/>
            <person name="Lai Q.-L."/>
            <person name="Shao Z.-Z."/>
            <person name="Wang C.-S."/>
            <person name="Wu M."/>
            <person name="Xu X.-W."/>
        </authorList>
    </citation>
    <scope>NUCLEOTIDE SEQUENCE [LARGE SCALE GENOMIC DNA]</scope>
    <source>
        <strain evidence="3 6">Ar-45</strain>
    </source>
</reference>
<dbReference type="Proteomes" id="UP000231702">
    <property type="component" value="Unassembled WGS sequence"/>
</dbReference>
<dbReference type="SUPFAM" id="SSF50475">
    <property type="entry name" value="FMN-binding split barrel"/>
    <property type="match status" value="1"/>
</dbReference>
<dbReference type="Pfam" id="PF01613">
    <property type="entry name" value="Flavin_Reduct"/>
    <property type="match status" value="1"/>
</dbReference>
<protein>
    <submittedName>
        <fullName evidence="3">FMN reductase</fullName>
    </submittedName>
    <submittedName>
        <fullName evidence="4">Flavin reductase</fullName>
    </submittedName>
</protein>